<dbReference type="InterPro" id="IPR035907">
    <property type="entry name" value="Hppk_sf"/>
</dbReference>
<keyword evidence="8" id="KW-0289">Folate biosynthesis</keyword>
<evidence type="ECO:0000256" key="3">
    <source>
        <dbReference type="ARBA" id="ARBA00013253"/>
    </source>
</evidence>
<evidence type="ECO:0000313" key="10">
    <source>
        <dbReference type="EMBL" id="RED64453.1"/>
    </source>
</evidence>
<evidence type="ECO:0000256" key="5">
    <source>
        <dbReference type="ARBA" id="ARBA00022741"/>
    </source>
</evidence>
<evidence type="ECO:0000256" key="4">
    <source>
        <dbReference type="ARBA" id="ARBA00022679"/>
    </source>
</evidence>
<feature type="domain" description="7,8-dihydro-6-hydroxymethylpterin-pyrophosphokinase" evidence="9">
    <location>
        <begin position="88"/>
        <end position="99"/>
    </location>
</feature>
<organism evidence="10 11">
    <name type="scientific">Cohnella phaseoli</name>
    <dbReference type="NCBI Taxonomy" id="456490"/>
    <lineage>
        <taxon>Bacteria</taxon>
        <taxon>Bacillati</taxon>
        <taxon>Bacillota</taxon>
        <taxon>Bacilli</taxon>
        <taxon>Bacillales</taxon>
        <taxon>Paenibacillaceae</taxon>
        <taxon>Cohnella</taxon>
    </lineage>
</organism>
<gene>
    <name evidence="10" type="ORF">DFP98_1225</name>
</gene>
<dbReference type="GO" id="GO:0003848">
    <property type="term" value="F:2-amino-4-hydroxy-6-hydroxymethyldihydropteridine diphosphokinase activity"/>
    <property type="evidence" value="ECO:0007669"/>
    <property type="project" value="UniProtKB-EC"/>
</dbReference>
<keyword evidence="4" id="KW-0808">Transferase</keyword>
<comment type="caution">
    <text evidence="10">The sequence shown here is derived from an EMBL/GenBank/DDBJ whole genome shotgun (WGS) entry which is preliminary data.</text>
</comment>
<evidence type="ECO:0000256" key="8">
    <source>
        <dbReference type="ARBA" id="ARBA00022909"/>
    </source>
</evidence>
<evidence type="ECO:0000256" key="6">
    <source>
        <dbReference type="ARBA" id="ARBA00022777"/>
    </source>
</evidence>
<evidence type="ECO:0000256" key="7">
    <source>
        <dbReference type="ARBA" id="ARBA00022840"/>
    </source>
</evidence>
<dbReference type="GO" id="GO:0046656">
    <property type="term" value="P:folic acid biosynthetic process"/>
    <property type="evidence" value="ECO:0007669"/>
    <property type="project" value="UniProtKB-KW"/>
</dbReference>
<dbReference type="NCBIfam" id="TIGR01498">
    <property type="entry name" value="folK"/>
    <property type="match status" value="1"/>
</dbReference>
<dbReference type="GO" id="GO:0046654">
    <property type="term" value="P:tetrahydrofolate biosynthetic process"/>
    <property type="evidence" value="ECO:0007669"/>
    <property type="project" value="UniProtKB-UniPathway"/>
</dbReference>
<dbReference type="EC" id="2.7.6.3" evidence="3"/>
<dbReference type="SUPFAM" id="SSF55083">
    <property type="entry name" value="6-hydroxymethyl-7,8-dihydropterin pyrophosphokinase, HPPK"/>
    <property type="match status" value="1"/>
</dbReference>
<evidence type="ECO:0000256" key="2">
    <source>
        <dbReference type="ARBA" id="ARBA00005051"/>
    </source>
</evidence>
<comment type="pathway">
    <text evidence="2">Cofactor biosynthesis; tetrahydrofolate biosynthesis; 2-amino-4-hydroxy-6-hydroxymethyl-7,8-dihydropteridine diphosphate from 7,8-dihydroneopterin triphosphate: step 4/4.</text>
</comment>
<protein>
    <recommendedName>
        <fullName evidence="3">2-amino-4-hydroxy-6-hydroxymethyldihydropteridine diphosphokinase</fullName>
        <ecNumber evidence="3">2.7.6.3</ecNumber>
    </recommendedName>
</protein>
<evidence type="ECO:0000256" key="1">
    <source>
        <dbReference type="ARBA" id="ARBA00000198"/>
    </source>
</evidence>
<keyword evidence="5" id="KW-0547">Nucleotide-binding</keyword>
<accession>A0A3D9IRR5</accession>
<dbReference type="OrthoDB" id="9808041at2"/>
<comment type="catalytic activity">
    <reaction evidence="1">
        <text>6-hydroxymethyl-7,8-dihydropterin + ATP = (7,8-dihydropterin-6-yl)methyl diphosphate + AMP + H(+)</text>
        <dbReference type="Rhea" id="RHEA:11412"/>
        <dbReference type="ChEBI" id="CHEBI:15378"/>
        <dbReference type="ChEBI" id="CHEBI:30616"/>
        <dbReference type="ChEBI" id="CHEBI:44841"/>
        <dbReference type="ChEBI" id="CHEBI:72950"/>
        <dbReference type="ChEBI" id="CHEBI:456215"/>
        <dbReference type="EC" id="2.7.6.3"/>
    </reaction>
</comment>
<dbReference type="Pfam" id="PF01288">
    <property type="entry name" value="HPPK"/>
    <property type="match status" value="1"/>
</dbReference>
<keyword evidence="7" id="KW-0067">ATP-binding</keyword>
<dbReference type="Gene3D" id="3.30.70.560">
    <property type="entry name" value="7,8-Dihydro-6-hydroxymethylpterin-pyrophosphokinase HPPK"/>
    <property type="match status" value="1"/>
</dbReference>
<evidence type="ECO:0000313" key="11">
    <source>
        <dbReference type="Proteomes" id="UP000256977"/>
    </source>
</evidence>
<dbReference type="Proteomes" id="UP000256977">
    <property type="component" value="Unassembled WGS sequence"/>
</dbReference>
<reference evidence="10 11" key="1">
    <citation type="submission" date="2018-07" db="EMBL/GenBank/DDBJ databases">
        <title>Genomic Encyclopedia of Type Strains, Phase III (KMG-III): the genomes of soil and plant-associated and newly described type strains.</title>
        <authorList>
            <person name="Whitman W."/>
        </authorList>
    </citation>
    <scope>NUCLEOTIDE SEQUENCE [LARGE SCALE GENOMIC DNA]</scope>
    <source>
        <strain evidence="10 11">CECT 7287</strain>
    </source>
</reference>
<dbReference type="AlphaFoldDB" id="A0A3D9IRR5"/>
<name>A0A3D9IRR5_9BACL</name>
<dbReference type="PANTHER" id="PTHR43071:SF1">
    <property type="entry name" value="2-AMINO-4-HYDROXY-6-HYDROXYMETHYLDIHYDROPTERIDINE PYROPHOSPHOKINASE"/>
    <property type="match status" value="1"/>
</dbReference>
<dbReference type="PROSITE" id="PS00794">
    <property type="entry name" value="HPPK"/>
    <property type="match status" value="1"/>
</dbReference>
<sequence length="172" mass="19554">MQDAYVALGANLGDREASLKEAIRRLQSEPELELRRISPVYETAPVGYADQPSFLNMTIGLQTSLGPEELLRRLLAIELEMGRVRNIRNGPRNIDLDLLAYDGVEMDTPELTLPHPRMGQRAFVLVPLKDIWPEELPFPWEEQLSGMSLREEGISRFAEWEGAESGKEQYKC</sequence>
<dbReference type="GO" id="GO:0016301">
    <property type="term" value="F:kinase activity"/>
    <property type="evidence" value="ECO:0007669"/>
    <property type="project" value="UniProtKB-KW"/>
</dbReference>
<dbReference type="RefSeq" id="WP_116063188.1">
    <property type="nucleotide sequence ID" value="NZ_QRDZ01000022.1"/>
</dbReference>
<dbReference type="EMBL" id="QRDZ01000022">
    <property type="protein sequence ID" value="RED64453.1"/>
    <property type="molecule type" value="Genomic_DNA"/>
</dbReference>
<evidence type="ECO:0000259" key="9">
    <source>
        <dbReference type="PROSITE" id="PS00794"/>
    </source>
</evidence>
<keyword evidence="6 10" id="KW-0418">Kinase</keyword>
<dbReference type="CDD" id="cd00483">
    <property type="entry name" value="HPPK"/>
    <property type="match status" value="1"/>
</dbReference>
<dbReference type="GO" id="GO:0005524">
    <property type="term" value="F:ATP binding"/>
    <property type="evidence" value="ECO:0007669"/>
    <property type="project" value="UniProtKB-KW"/>
</dbReference>
<dbReference type="PANTHER" id="PTHR43071">
    <property type="entry name" value="2-AMINO-4-HYDROXY-6-HYDROXYMETHYLDIHYDROPTERIDINE PYROPHOSPHOKINASE"/>
    <property type="match status" value="1"/>
</dbReference>
<proteinExistence type="predicted"/>
<dbReference type="UniPathway" id="UPA00077">
    <property type="reaction ID" value="UER00155"/>
</dbReference>
<dbReference type="InterPro" id="IPR000550">
    <property type="entry name" value="Hppk"/>
</dbReference>
<keyword evidence="11" id="KW-1185">Reference proteome</keyword>